<dbReference type="Proteomes" id="UP000515124">
    <property type="component" value="Unplaced"/>
</dbReference>
<dbReference type="KEGG" id="pavi:110770594"/>
<evidence type="ECO:0000313" key="2">
    <source>
        <dbReference type="RefSeq" id="XP_021830459.1"/>
    </source>
</evidence>
<gene>
    <name evidence="2" type="primary">LOC110770594</name>
</gene>
<organism evidence="1 2">
    <name type="scientific">Prunus avium</name>
    <name type="common">Cherry</name>
    <name type="synonym">Cerasus avium</name>
    <dbReference type="NCBI Taxonomy" id="42229"/>
    <lineage>
        <taxon>Eukaryota</taxon>
        <taxon>Viridiplantae</taxon>
        <taxon>Streptophyta</taxon>
        <taxon>Embryophyta</taxon>
        <taxon>Tracheophyta</taxon>
        <taxon>Spermatophyta</taxon>
        <taxon>Magnoliopsida</taxon>
        <taxon>eudicotyledons</taxon>
        <taxon>Gunneridae</taxon>
        <taxon>Pentapetalae</taxon>
        <taxon>rosids</taxon>
        <taxon>fabids</taxon>
        <taxon>Rosales</taxon>
        <taxon>Rosaceae</taxon>
        <taxon>Amygdaloideae</taxon>
        <taxon>Amygdaleae</taxon>
        <taxon>Prunus</taxon>
    </lineage>
</organism>
<reference evidence="2" key="1">
    <citation type="submission" date="2025-08" db="UniProtKB">
        <authorList>
            <consortium name="RefSeq"/>
        </authorList>
    </citation>
    <scope>IDENTIFICATION</scope>
</reference>
<name>A0A6P5TUD1_PRUAV</name>
<dbReference type="RefSeq" id="XP_021830459.1">
    <property type="nucleotide sequence ID" value="XM_021974767.1"/>
</dbReference>
<dbReference type="GeneID" id="110770594"/>
<dbReference type="AlphaFoldDB" id="A0A6P5TUD1"/>
<proteinExistence type="predicted"/>
<sequence>MAGLWGQSIHHVGPNPSISRSNSLNSSSSSGSGCYYNSYMELSSNNYTMMEKRQLFLRSYQFSRKKSLTERIKGSFCKAKKVIWLRLRSARKLRKLVCFRLRYGLAYRRRRLCRLLNNYHHTRKCKNSYCFW</sequence>
<protein>
    <submittedName>
        <fullName evidence="2">Uncharacterized protein LOC110770594</fullName>
    </submittedName>
</protein>
<keyword evidence="1" id="KW-1185">Reference proteome</keyword>
<evidence type="ECO:0000313" key="1">
    <source>
        <dbReference type="Proteomes" id="UP000515124"/>
    </source>
</evidence>
<accession>A0A6P5TUD1</accession>